<dbReference type="InterPro" id="IPR011598">
    <property type="entry name" value="bHLH_dom"/>
</dbReference>
<dbReference type="GO" id="GO:0070888">
    <property type="term" value="F:E-box binding"/>
    <property type="evidence" value="ECO:0007669"/>
    <property type="project" value="TreeGrafter"/>
</dbReference>
<dbReference type="AlphaFoldDB" id="A0A9N6ZFD5"/>
<feature type="region of interest" description="Disordered" evidence="5">
    <location>
        <begin position="261"/>
        <end position="284"/>
    </location>
</feature>
<dbReference type="SUPFAM" id="SSF47459">
    <property type="entry name" value="HLH, helix-loop-helix DNA-binding domain"/>
    <property type="match status" value="1"/>
</dbReference>
<dbReference type="InterPro" id="IPR050359">
    <property type="entry name" value="bHLH_transcription_factors"/>
</dbReference>
<evidence type="ECO:0000313" key="7">
    <source>
        <dbReference type="EMBL" id="CAG4642979.1"/>
    </source>
</evidence>
<name>A0A9N6ZFD5_9CRUS</name>
<dbReference type="GO" id="GO:0045944">
    <property type="term" value="P:positive regulation of transcription by RNA polymerase II"/>
    <property type="evidence" value="ECO:0007669"/>
    <property type="project" value="TreeGrafter"/>
</dbReference>
<dbReference type="GO" id="GO:0061564">
    <property type="term" value="P:axon development"/>
    <property type="evidence" value="ECO:0007669"/>
    <property type="project" value="TreeGrafter"/>
</dbReference>
<evidence type="ECO:0000256" key="4">
    <source>
        <dbReference type="ARBA" id="ARBA00023242"/>
    </source>
</evidence>
<dbReference type="Gene3D" id="4.10.280.10">
    <property type="entry name" value="Helix-loop-helix DNA-binding domain"/>
    <property type="match status" value="1"/>
</dbReference>
<dbReference type="GO" id="GO:0007423">
    <property type="term" value="P:sensory organ development"/>
    <property type="evidence" value="ECO:0007669"/>
    <property type="project" value="TreeGrafter"/>
</dbReference>
<dbReference type="EMBL" id="OC986324">
    <property type="protein sequence ID" value="CAG4642979.1"/>
    <property type="molecule type" value="Genomic_DNA"/>
</dbReference>
<dbReference type="CDD" id="cd18954">
    <property type="entry name" value="bHLH_TS_bHLHe22_bHLHb5"/>
    <property type="match status" value="1"/>
</dbReference>
<dbReference type="GO" id="GO:0005634">
    <property type="term" value="C:nucleus"/>
    <property type="evidence" value="ECO:0007669"/>
    <property type="project" value="UniProtKB-SubCell"/>
</dbReference>
<dbReference type="GO" id="GO:0046983">
    <property type="term" value="F:protein dimerization activity"/>
    <property type="evidence" value="ECO:0007669"/>
    <property type="project" value="InterPro"/>
</dbReference>
<evidence type="ECO:0000256" key="5">
    <source>
        <dbReference type="SAM" id="MobiDB-lite"/>
    </source>
</evidence>
<feature type="region of interest" description="Disordered" evidence="5">
    <location>
        <begin position="75"/>
        <end position="142"/>
    </location>
</feature>
<gene>
    <name evidence="7" type="primary">EOG090X0NKK</name>
</gene>
<feature type="domain" description="BHLH" evidence="6">
    <location>
        <begin position="174"/>
        <end position="228"/>
    </location>
</feature>
<keyword evidence="3" id="KW-0804">Transcription</keyword>
<dbReference type="GO" id="GO:0000981">
    <property type="term" value="F:DNA-binding transcription factor activity, RNA polymerase II-specific"/>
    <property type="evidence" value="ECO:0007669"/>
    <property type="project" value="TreeGrafter"/>
</dbReference>
<reference evidence="7" key="1">
    <citation type="submission" date="2021-04" db="EMBL/GenBank/DDBJ databases">
        <authorList>
            <person name="Cornetti L."/>
        </authorList>
    </citation>
    <scope>NUCLEOTIDE SEQUENCE</scope>
</reference>
<sequence>MEAATSGTDFGSFPPSVITSRSPASASGLLPAFFGSGGIHPPKNLKNHLDTLDRKMLNTSGLPVTSGAAGSASLMPPWFLHQQPNKNKRRQLSESASGSDDDGFHAEDGGMEQQNSLSEGETSGGGGGSGGGGAGGTGSADSTAIDQSLLSQNMAISGLIGHPNGSRKNRQGKAVRLSINARERRRMHDLNDALDELRSVIPYAHSPSVRKLSKIATLLLAKNYIMMQANALDELRRLVNYLNQTTGINLPAVPAMLNPVTSTSGASAPPAPSASATSTVRSATPHDRIGIPEFKKDYYRIPDSGIFKNCYRIPDSGILENLLPELNVELFIFMAILVVSG</sequence>
<evidence type="ECO:0000256" key="1">
    <source>
        <dbReference type="ARBA" id="ARBA00004123"/>
    </source>
</evidence>
<dbReference type="PANTHER" id="PTHR19290">
    <property type="entry name" value="BASIC HELIX-LOOP-HELIX PROTEIN NEUROGENIN-RELATED"/>
    <property type="match status" value="1"/>
</dbReference>
<keyword evidence="4" id="KW-0539">Nucleus</keyword>
<dbReference type="PROSITE" id="PS50888">
    <property type="entry name" value="BHLH"/>
    <property type="match status" value="1"/>
</dbReference>
<protein>
    <submittedName>
        <fullName evidence="7">EOG090X0NKK</fullName>
    </submittedName>
</protein>
<organism evidence="7">
    <name type="scientific">Evadne anonyx</name>
    <dbReference type="NCBI Taxonomy" id="141404"/>
    <lineage>
        <taxon>Eukaryota</taxon>
        <taxon>Metazoa</taxon>
        <taxon>Ecdysozoa</taxon>
        <taxon>Arthropoda</taxon>
        <taxon>Crustacea</taxon>
        <taxon>Branchiopoda</taxon>
        <taxon>Diplostraca</taxon>
        <taxon>Cladocera</taxon>
        <taxon>Onychopoda</taxon>
        <taxon>Podonidae</taxon>
        <taxon>Evadne</taxon>
    </lineage>
</organism>
<dbReference type="SMART" id="SM00353">
    <property type="entry name" value="HLH"/>
    <property type="match status" value="1"/>
</dbReference>
<dbReference type="InterPro" id="IPR036638">
    <property type="entry name" value="HLH_DNA-bd_sf"/>
</dbReference>
<feature type="region of interest" description="Disordered" evidence="5">
    <location>
        <begin position="1"/>
        <end position="22"/>
    </location>
</feature>
<evidence type="ECO:0000256" key="2">
    <source>
        <dbReference type="ARBA" id="ARBA00023015"/>
    </source>
</evidence>
<keyword evidence="2" id="KW-0805">Transcription regulation</keyword>
<dbReference type="Pfam" id="PF00010">
    <property type="entry name" value="HLH"/>
    <property type="match status" value="1"/>
</dbReference>
<evidence type="ECO:0000256" key="3">
    <source>
        <dbReference type="ARBA" id="ARBA00023163"/>
    </source>
</evidence>
<dbReference type="PANTHER" id="PTHR19290:SF104">
    <property type="entry name" value="GH17679P"/>
    <property type="match status" value="1"/>
</dbReference>
<accession>A0A9N6ZFD5</accession>
<feature type="compositionally biased region" description="Low complexity" evidence="5">
    <location>
        <begin position="261"/>
        <end position="283"/>
    </location>
</feature>
<comment type="subcellular location">
    <subcellularLocation>
        <location evidence="1">Nucleus</location>
    </subcellularLocation>
</comment>
<proteinExistence type="predicted"/>
<dbReference type="FunFam" id="4.10.280.10:FF:000026">
    <property type="entry name" value="Basic helix-loop-helix family, member e23"/>
    <property type="match status" value="1"/>
</dbReference>
<evidence type="ECO:0000259" key="6">
    <source>
        <dbReference type="PROSITE" id="PS50888"/>
    </source>
</evidence>
<feature type="compositionally biased region" description="Gly residues" evidence="5">
    <location>
        <begin position="122"/>
        <end position="138"/>
    </location>
</feature>